<keyword evidence="4 7" id="KW-1133">Transmembrane helix</keyword>
<organism evidence="8 9">
    <name type="scientific">Candida glabrata</name>
    <name type="common">Yeast</name>
    <name type="synonym">Torulopsis glabrata</name>
    <dbReference type="NCBI Taxonomy" id="5478"/>
    <lineage>
        <taxon>Eukaryota</taxon>
        <taxon>Fungi</taxon>
        <taxon>Dikarya</taxon>
        <taxon>Ascomycota</taxon>
        <taxon>Saccharomycotina</taxon>
        <taxon>Saccharomycetes</taxon>
        <taxon>Saccharomycetales</taxon>
        <taxon>Saccharomycetaceae</taxon>
        <taxon>Nakaseomyces</taxon>
    </lineage>
</organism>
<dbReference type="GO" id="GO:0000139">
    <property type="term" value="C:Golgi membrane"/>
    <property type="evidence" value="ECO:0007669"/>
    <property type="project" value="UniProtKB-SubCell"/>
</dbReference>
<gene>
    <name evidence="8" type="ORF">AO440_003490</name>
</gene>
<evidence type="ECO:0000313" key="8">
    <source>
        <dbReference type="EMBL" id="KTA95673.1"/>
    </source>
</evidence>
<dbReference type="VEuPathDB" id="FungiDB:B1J91_K05577g"/>
<dbReference type="GO" id="GO:0005770">
    <property type="term" value="C:late endosome"/>
    <property type="evidence" value="ECO:0007669"/>
    <property type="project" value="EnsemblFungi"/>
</dbReference>
<sequence length="331" mass="36112">MGINIAAVILLAILLLVATFSIGCLPFYYININSTYSNTQNGFLKVFSQFGVGMLLGTAFMLVIPEGIKACTEEGGNVGFDLLAGFIGVYLFDRLGHSIMSNTNAFLIQNPEESNELPTSSAFRSNLNYSIKEILTKPRVVVARVLKNNVILAFVIHGISDGVALGTTSNNQRLLIVVFIAITIHKIPAVLSLSALMLTKQGLPMTECMTNLFAFSLSTPVGYILLSLLNLRQSATMDYISSNLLLMSGGSLLYASFTAFSEDDHFIEQTSDPSTFVNDEYNAASNDTEAISVDVLEQNSKTSYFLKYDESLYILVGAFIPTLISFMVKDD</sequence>
<accession>A0A0W0C7R0</accession>
<comment type="subcellular location">
    <subcellularLocation>
        <location evidence="1">Endomembrane system</location>
        <topology evidence="1">Multi-pass membrane protein</topology>
    </subcellularLocation>
    <subcellularLocation>
        <location evidence="2">Golgi apparatus membrane</location>
    </subcellularLocation>
</comment>
<dbReference type="GO" id="GO:0005384">
    <property type="term" value="F:manganese ion transmembrane transporter activity"/>
    <property type="evidence" value="ECO:0007669"/>
    <property type="project" value="EnsemblFungi"/>
</dbReference>
<feature type="transmembrane region" description="Helical" evidence="7">
    <location>
        <begin position="76"/>
        <end position="92"/>
    </location>
</feature>
<dbReference type="VEuPathDB" id="FungiDB:GVI51_K05423"/>
<protein>
    <submittedName>
        <fullName evidence="8">Metal homeostasis factor ATX2</fullName>
    </submittedName>
</protein>
<evidence type="ECO:0000256" key="6">
    <source>
        <dbReference type="ARBA" id="ARBA00023136"/>
    </source>
</evidence>
<dbReference type="InterPro" id="IPR045891">
    <property type="entry name" value="ZIP9"/>
</dbReference>
<evidence type="ECO:0000256" key="2">
    <source>
        <dbReference type="ARBA" id="ARBA00004394"/>
    </source>
</evidence>
<feature type="transmembrane region" description="Helical" evidence="7">
    <location>
        <begin position="311"/>
        <end position="328"/>
    </location>
</feature>
<dbReference type="AlphaFoldDB" id="A0A0W0C7R0"/>
<feature type="transmembrane region" description="Helical" evidence="7">
    <location>
        <begin position="42"/>
        <end position="64"/>
    </location>
</feature>
<dbReference type="Pfam" id="PF02535">
    <property type="entry name" value="Zip"/>
    <property type="match status" value="1"/>
</dbReference>
<evidence type="ECO:0000313" key="9">
    <source>
        <dbReference type="Proteomes" id="UP000054886"/>
    </source>
</evidence>
<dbReference type="GO" id="GO:0030026">
    <property type="term" value="P:intracellular manganese ion homeostasis"/>
    <property type="evidence" value="ECO:0007669"/>
    <property type="project" value="EnsemblFungi"/>
</dbReference>
<keyword evidence="5" id="KW-0333">Golgi apparatus</keyword>
<dbReference type="PANTHER" id="PTHR16133:SF0">
    <property type="entry name" value="ZINC_IRON REGULATED TRANSPORTER-RELATED PROTEIN 102B, ISOFORM E"/>
    <property type="match status" value="1"/>
</dbReference>
<feature type="transmembrane region" description="Helical" evidence="7">
    <location>
        <begin position="6"/>
        <end position="30"/>
    </location>
</feature>
<evidence type="ECO:0000256" key="4">
    <source>
        <dbReference type="ARBA" id="ARBA00022989"/>
    </source>
</evidence>
<dbReference type="GO" id="GO:0006829">
    <property type="term" value="P:zinc ion transport"/>
    <property type="evidence" value="ECO:0007669"/>
    <property type="project" value="InterPro"/>
</dbReference>
<evidence type="ECO:0000256" key="5">
    <source>
        <dbReference type="ARBA" id="ARBA00023034"/>
    </source>
</evidence>
<keyword evidence="6 7" id="KW-0472">Membrane</keyword>
<dbReference type="GO" id="GO:0005802">
    <property type="term" value="C:trans-Golgi network"/>
    <property type="evidence" value="ECO:0007669"/>
    <property type="project" value="EnsemblFungi"/>
</dbReference>
<dbReference type="EMBL" id="LLZZ01000183">
    <property type="protein sequence ID" value="KTA95673.1"/>
    <property type="molecule type" value="Genomic_DNA"/>
</dbReference>
<comment type="caution">
    <text evidence="8">The sequence shown here is derived from an EMBL/GenBank/DDBJ whole genome shotgun (WGS) entry which is preliminary data.</text>
</comment>
<evidence type="ECO:0000256" key="7">
    <source>
        <dbReference type="SAM" id="Phobius"/>
    </source>
</evidence>
<name>A0A0W0C7R0_CANGB</name>
<dbReference type="VEuPathDB" id="FungiDB:GWK60_K05423"/>
<feature type="transmembrane region" description="Helical" evidence="7">
    <location>
        <begin position="174"/>
        <end position="198"/>
    </location>
</feature>
<dbReference type="Proteomes" id="UP000054886">
    <property type="component" value="Unassembled WGS sequence"/>
</dbReference>
<keyword evidence="3 7" id="KW-0812">Transmembrane</keyword>
<evidence type="ECO:0000256" key="1">
    <source>
        <dbReference type="ARBA" id="ARBA00004127"/>
    </source>
</evidence>
<dbReference type="InterPro" id="IPR003689">
    <property type="entry name" value="ZIP"/>
</dbReference>
<dbReference type="VEuPathDB" id="FungiDB:CAGL0K05577g"/>
<reference evidence="8 9" key="1">
    <citation type="submission" date="2015-10" db="EMBL/GenBank/DDBJ databases">
        <title>Draft genomes sequences of Candida glabrata isolates 1A, 1B, 2A, 2B, 3A and 3B.</title>
        <authorList>
            <person name="Haavelsrud O.E."/>
            <person name="Gaustad P."/>
        </authorList>
    </citation>
    <scope>NUCLEOTIDE SEQUENCE [LARGE SCALE GENOMIC DNA]</scope>
    <source>
        <strain evidence="8">910700640</strain>
    </source>
</reference>
<proteinExistence type="predicted"/>
<evidence type="ECO:0000256" key="3">
    <source>
        <dbReference type="ARBA" id="ARBA00022692"/>
    </source>
</evidence>
<feature type="transmembrane region" description="Helical" evidence="7">
    <location>
        <begin position="210"/>
        <end position="231"/>
    </location>
</feature>
<dbReference type="PANTHER" id="PTHR16133">
    <property type="entry name" value="SOLUTE CARRIER FAMILY 39 ZINC TRANSPORTER , MEMBER 9-RELATED"/>
    <property type="match status" value="1"/>
</dbReference>